<feature type="transmembrane region" description="Helical" evidence="1">
    <location>
        <begin position="71"/>
        <end position="92"/>
    </location>
</feature>
<feature type="transmembrane region" description="Helical" evidence="1">
    <location>
        <begin position="104"/>
        <end position="120"/>
    </location>
</feature>
<name>A0ABT1G2A3_9CORY</name>
<dbReference type="Proteomes" id="UP001204000">
    <property type="component" value="Unassembled WGS sequence"/>
</dbReference>
<proteinExistence type="predicted"/>
<evidence type="ECO:0000313" key="2">
    <source>
        <dbReference type="EMBL" id="MCP1387952.1"/>
    </source>
</evidence>
<evidence type="ECO:0000313" key="3">
    <source>
        <dbReference type="Proteomes" id="UP001204000"/>
    </source>
</evidence>
<sequence length="162" mass="17378">MSATRKNDATPTDRDTLEREAAVMPPLLKYGMVVVLLQCAAMFAYIISLLVSQFGGQSTSVIESQSAAAGYVSLGTAVFLAIIFGFIAYAAVSTLRGKPMAQGGILLIEAILVGVAIYMFRGGVPMLATATLITAIFGLIALLHPDTRRFEEARYALKNERR</sequence>
<keyword evidence="1" id="KW-0472">Membrane</keyword>
<organism evidence="2 3">
    <name type="scientific">Corynebacterium stercoris</name>
    <dbReference type="NCBI Taxonomy" id="2943490"/>
    <lineage>
        <taxon>Bacteria</taxon>
        <taxon>Bacillati</taxon>
        <taxon>Actinomycetota</taxon>
        <taxon>Actinomycetes</taxon>
        <taxon>Mycobacteriales</taxon>
        <taxon>Corynebacteriaceae</taxon>
        <taxon>Corynebacterium</taxon>
    </lineage>
</organism>
<keyword evidence="3" id="KW-1185">Reference proteome</keyword>
<dbReference type="RefSeq" id="WP_253577941.1">
    <property type="nucleotide sequence ID" value="NZ_JAMFTQ010000007.1"/>
</dbReference>
<feature type="transmembrane region" description="Helical" evidence="1">
    <location>
        <begin position="27"/>
        <end position="51"/>
    </location>
</feature>
<accession>A0ABT1G2A3</accession>
<keyword evidence="1" id="KW-1133">Transmembrane helix</keyword>
<comment type="caution">
    <text evidence="2">The sequence shown here is derived from an EMBL/GenBank/DDBJ whole genome shotgun (WGS) entry which is preliminary data.</text>
</comment>
<feature type="transmembrane region" description="Helical" evidence="1">
    <location>
        <begin position="126"/>
        <end position="144"/>
    </location>
</feature>
<evidence type="ECO:0000256" key="1">
    <source>
        <dbReference type="SAM" id="Phobius"/>
    </source>
</evidence>
<reference evidence="2" key="1">
    <citation type="submission" date="2022-05" db="EMBL/GenBank/DDBJ databases">
        <title>Corynebacterium sp. TA-R-1 sp. nov., isolated from human feces.</title>
        <authorList>
            <person name="Shamsuzzaman M."/>
            <person name="Dahal R.H."/>
        </authorList>
    </citation>
    <scope>NUCLEOTIDE SEQUENCE</scope>
    <source>
        <strain evidence="2">TA-R-1</strain>
    </source>
</reference>
<gene>
    <name evidence="2" type="ORF">M5J20_07080</name>
</gene>
<dbReference type="EMBL" id="JAMFTQ010000007">
    <property type="protein sequence ID" value="MCP1387952.1"/>
    <property type="molecule type" value="Genomic_DNA"/>
</dbReference>
<protein>
    <submittedName>
        <fullName evidence="2">Uncharacterized protein</fullName>
    </submittedName>
</protein>
<keyword evidence="1" id="KW-0812">Transmembrane</keyword>